<dbReference type="SUPFAM" id="SSF46785">
    <property type="entry name" value="Winged helix' DNA-binding domain"/>
    <property type="match status" value="1"/>
</dbReference>
<dbReference type="Proteomes" id="UP001216253">
    <property type="component" value="Unassembled WGS sequence"/>
</dbReference>
<gene>
    <name evidence="5" type="ORF">PYV00_23560</name>
</gene>
<dbReference type="InterPro" id="IPR036390">
    <property type="entry name" value="WH_DNA-bd_sf"/>
</dbReference>
<evidence type="ECO:0000256" key="2">
    <source>
        <dbReference type="ARBA" id="ARBA00023125"/>
    </source>
</evidence>
<keyword evidence="6" id="KW-1185">Reference proteome</keyword>
<protein>
    <submittedName>
        <fullName evidence="5">Helix-turn-helix domain-containing protein</fullName>
    </submittedName>
</protein>
<organism evidence="5 6">
    <name type="scientific">Novosphingobium album</name>
    <name type="common">ex Liu et al. 2023</name>
    <dbReference type="NCBI Taxonomy" id="3031130"/>
    <lineage>
        <taxon>Bacteria</taxon>
        <taxon>Pseudomonadati</taxon>
        <taxon>Pseudomonadota</taxon>
        <taxon>Alphaproteobacteria</taxon>
        <taxon>Sphingomonadales</taxon>
        <taxon>Sphingomonadaceae</taxon>
        <taxon>Novosphingobium</taxon>
    </lineage>
</organism>
<dbReference type="PROSITE" id="PS51118">
    <property type="entry name" value="HTH_HXLR"/>
    <property type="match status" value="1"/>
</dbReference>
<evidence type="ECO:0000313" key="5">
    <source>
        <dbReference type="EMBL" id="MDE8654675.1"/>
    </source>
</evidence>
<proteinExistence type="predicted"/>
<dbReference type="InterPro" id="IPR002577">
    <property type="entry name" value="HTH_HxlR"/>
</dbReference>
<evidence type="ECO:0000256" key="1">
    <source>
        <dbReference type="ARBA" id="ARBA00023015"/>
    </source>
</evidence>
<evidence type="ECO:0000259" key="4">
    <source>
        <dbReference type="PROSITE" id="PS51118"/>
    </source>
</evidence>
<dbReference type="Gene3D" id="1.10.10.10">
    <property type="entry name" value="Winged helix-like DNA-binding domain superfamily/Winged helix DNA-binding domain"/>
    <property type="match status" value="1"/>
</dbReference>
<keyword evidence="1" id="KW-0805">Transcription regulation</keyword>
<dbReference type="PANTHER" id="PTHR33204">
    <property type="entry name" value="TRANSCRIPTIONAL REGULATOR, MARR FAMILY"/>
    <property type="match status" value="1"/>
</dbReference>
<feature type="domain" description="HTH hxlR-type" evidence="4">
    <location>
        <begin position="1"/>
        <end position="93"/>
    </location>
</feature>
<dbReference type="InterPro" id="IPR036388">
    <property type="entry name" value="WH-like_DNA-bd_sf"/>
</dbReference>
<dbReference type="PANTHER" id="PTHR33204:SF29">
    <property type="entry name" value="TRANSCRIPTIONAL REGULATOR"/>
    <property type="match status" value="1"/>
</dbReference>
<keyword evidence="2" id="KW-0238">DNA-binding</keyword>
<evidence type="ECO:0000313" key="6">
    <source>
        <dbReference type="Proteomes" id="UP001216253"/>
    </source>
</evidence>
<accession>A0ABT5WXM7</accession>
<dbReference type="Pfam" id="PF01638">
    <property type="entry name" value="HxlR"/>
    <property type="match status" value="1"/>
</dbReference>
<reference evidence="5 6" key="1">
    <citation type="submission" date="2023-03" db="EMBL/GenBank/DDBJ databases">
        <title>NovoSphingobium album sp. nov. isolated from polycyclic aromatic hydrocarbons- and heavy-metal polluted soil.</title>
        <authorList>
            <person name="Liu Z."/>
            <person name="Wang K."/>
        </authorList>
    </citation>
    <scope>NUCLEOTIDE SEQUENCE [LARGE SCALE GENOMIC DNA]</scope>
    <source>
        <strain evidence="5 6">H3SJ31-1</strain>
    </source>
</reference>
<dbReference type="EMBL" id="JARESE010000098">
    <property type="protein sequence ID" value="MDE8654675.1"/>
    <property type="molecule type" value="Genomic_DNA"/>
</dbReference>
<keyword evidence="3" id="KW-0804">Transcription</keyword>
<evidence type="ECO:0000256" key="3">
    <source>
        <dbReference type="ARBA" id="ARBA00023163"/>
    </source>
</evidence>
<dbReference type="RefSeq" id="WP_275230797.1">
    <property type="nucleotide sequence ID" value="NZ_JARESE010000098.1"/>
</dbReference>
<comment type="caution">
    <text evidence="5">The sequence shown here is derived from an EMBL/GenBank/DDBJ whole genome shotgun (WGS) entry which is preliminary data.</text>
</comment>
<name>A0ABT5WXM7_9SPHN</name>
<sequence>MEFLSGKWRPMIIYWLLQGSRRFNQLQRDLGGITHRTLAKTLREMEASGLLTRRDHGEIPPRVDYALTPRGKSLEPVLIAMAKWAEDHQRDARSPTSSAIPTR</sequence>